<feature type="transmembrane region" description="Helical" evidence="1">
    <location>
        <begin position="230"/>
        <end position="250"/>
    </location>
</feature>
<name>A0A067KDH3_JATCU</name>
<dbReference type="Proteomes" id="UP000027138">
    <property type="component" value="Unassembled WGS sequence"/>
</dbReference>
<evidence type="ECO:0000313" key="2">
    <source>
        <dbReference type="EMBL" id="KDP34246.1"/>
    </source>
</evidence>
<dbReference type="PANTHER" id="PTHR33133:SF1">
    <property type="entry name" value="EXPRESSED PROTEIN-RELATED"/>
    <property type="match status" value="1"/>
</dbReference>
<dbReference type="STRING" id="180498.A0A067KDH3"/>
<sequence length="325" mass="36372">MESLTFLGLIGILREALKIFTKNGKLMSSVALLNLFIQSFLFLANLYSIWTVISDIVFEKYLLHLTSPGTPEFTNIFNHIRKDIKIILEIEIIYVILNSISFLLSATVTILAAAIIHREKEHLSLKELLLRTLKSWTRPLVTWLYVSLFALVYIFIFLAILFLGIKVSDHNPILLAVFGFVLASLASIFYIYLSVTWTLAIVVSVAEQIRGLEALGKAAQLVKGMKRQGFLLNLVFSTFSLIITQGTKLISSSKSLVLAIILALVIINFAVLVRMYWLVAFTVFYFRCKKIHGETVGLEGIVCSDEYSKTPTGSAAPLITDNTIP</sequence>
<evidence type="ECO:0000256" key="1">
    <source>
        <dbReference type="SAM" id="Phobius"/>
    </source>
</evidence>
<evidence type="ECO:0000313" key="3">
    <source>
        <dbReference type="Proteomes" id="UP000027138"/>
    </source>
</evidence>
<feature type="transmembrane region" description="Helical" evidence="1">
    <location>
        <begin position="92"/>
        <end position="116"/>
    </location>
</feature>
<keyword evidence="1" id="KW-1133">Transmembrane helix</keyword>
<feature type="transmembrane region" description="Helical" evidence="1">
    <location>
        <begin position="143"/>
        <end position="165"/>
    </location>
</feature>
<dbReference type="EMBL" id="KK914539">
    <property type="protein sequence ID" value="KDP34246.1"/>
    <property type="molecule type" value="Genomic_DNA"/>
</dbReference>
<feature type="transmembrane region" description="Helical" evidence="1">
    <location>
        <begin position="172"/>
        <end position="193"/>
    </location>
</feature>
<accession>A0A067KDH3</accession>
<gene>
    <name evidence="2" type="ORF">JCGZ_07817</name>
</gene>
<feature type="transmembrane region" description="Helical" evidence="1">
    <location>
        <begin position="256"/>
        <end position="286"/>
    </location>
</feature>
<keyword evidence="1" id="KW-0812">Transmembrane</keyword>
<dbReference type="AlphaFoldDB" id="A0A067KDH3"/>
<feature type="transmembrane region" description="Helical" evidence="1">
    <location>
        <begin position="32"/>
        <end position="53"/>
    </location>
</feature>
<reference evidence="2 3" key="1">
    <citation type="journal article" date="2014" name="PLoS ONE">
        <title>Global Analysis of Gene Expression Profiles in Physic Nut (Jatropha curcas L.) Seedlings Exposed to Salt Stress.</title>
        <authorList>
            <person name="Zhang L."/>
            <person name="Zhang C."/>
            <person name="Wu P."/>
            <person name="Chen Y."/>
            <person name="Li M."/>
            <person name="Jiang H."/>
            <person name="Wu G."/>
        </authorList>
    </citation>
    <scope>NUCLEOTIDE SEQUENCE [LARGE SCALE GENOMIC DNA]</scope>
    <source>
        <strain evidence="3">cv. GZQX0401</strain>
        <tissue evidence="2">Young leaves</tissue>
    </source>
</reference>
<dbReference type="OrthoDB" id="852208at2759"/>
<protein>
    <submittedName>
        <fullName evidence="2">Uncharacterized protein</fullName>
    </submittedName>
</protein>
<keyword evidence="1" id="KW-0472">Membrane</keyword>
<organism evidence="2 3">
    <name type="scientific">Jatropha curcas</name>
    <name type="common">Barbados nut</name>
    <dbReference type="NCBI Taxonomy" id="180498"/>
    <lineage>
        <taxon>Eukaryota</taxon>
        <taxon>Viridiplantae</taxon>
        <taxon>Streptophyta</taxon>
        <taxon>Embryophyta</taxon>
        <taxon>Tracheophyta</taxon>
        <taxon>Spermatophyta</taxon>
        <taxon>Magnoliopsida</taxon>
        <taxon>eudicotyledons</taxon>
        <taxon>Gunneridae</taxon>
        <taxon>Pentapetalae</taxon>
        <taxon>rosids</taxon>
        <taxon>fabids</taxon>
        <taxon>Malpighiales</taxon>
        <taxon>Euphorbiaceae</taxon>
        <taxon>Crotonoideae</taxon>
        <taxon>Jatropheae</taxon>
        <taxon>Jatropha</taxon>
    </lineage>
</organism>
<proteinExistence type="predicted"/>
<keyword evidence="3" id="KW-1185">Reference proteome</keyword>
<dbReference type="PANTHER" id="PTHR33133">
    <property type="entry name" value="OS08G0107100 PROTEIN-RELATED"/>
    <property type="match status" value="1"/>
</dbReference>